<dbReference type="AlphaFoldDB" id="A0A5M9JBK4"/>
<sequence length="306" mass="33919">MMDPMQSEQCLAHGHFMNGLSKSQVKAIFWILFLVVLVMLTVATSAFTKSTHHATHIKNAEVHPLISRDICPTLLSISKQKHRRTQIQCIFVCFLCLIISVLCTVFEAFAASTLIFCHELDMGFLYWSFWTLLQVGSTIAIFGIAVAQLWALTGRDALPVNVAIGTPVLLVAWLGVAFEYLFKGWLSEEALKSFDSFVDGLVDSHSKDETVPMKQSSTASIPHAELLGFTIDNLPIVCFNRLPCTLHPSARPWGKTEDGRQKYVYRPLSTLSDNASSDAGNNLAARFELRSLDDISNASFDSDEAV</sequence>
<feature type="transmembrane region" description="Helical" evidence="1">
    <location>
        <begin position="27"/>
        <end position="48"/>
    </location>
</feature>
<dbReference type="VEuPathDB" id="FungiDB:MFRU_007g01490"/>
<keyword evidence="3" id="KW-1185">Reference proteome</keyword>
<evidence type="ECO:0000256" key="1">
    <source>
        <dbReference type="SAM" id="Phobius"/>
    </source>
</evidence>
<protein>
    <submittedName>
        <fullName evidence="2">Uncharacterized protein</fullName>
    </submittedName>
</protein>
<feature type="transmembrane region" description="Helical" evidence="1">
    <location>
        <begin position="162"/>
        <end position="182"/>
    </location>
</feature>
<gene>
    <name evidence="2" type="ORF">EYC84_010079</name>
</gene>
<feature type="transmembrane region" description="Helical" evidence="1">
    <location>
        <begin position="127"/>
        <end position="150"/>
    </location>
</feature>
<keyword evidence="1" id="KW-0812">Transmembrane</keyword>
<name>A0A5M9JBK4_MONFR</name>
<organism evidence="2 3">
    <name type="scientific">Monilinia fructicola</name>
    <name type="common">Brown rot fungus</name>
    <name type="synonym">Ciboria fructicola</name>
    <dbReference type="NCBI Taxonomy" id="38448"/>
    <lineage>
        <taxon>Eukaryota</taxon>
        <taxon>Fungi</taxon>
        <taxon>Dikarya</taxon>
        <taxon>Ascomycota</taxon>
        <taxon>Pezizomycotina</taxon>
        <taxon>Leotiomycetes</taxon>
        <taxon>Helotiales</taxon>
        <taxon>Sclerotiniaceae</taxon>
        <taxon>Monilinia</taxon>
    </lineage>
</organism>
<feature type="transmembrane region" description="Helical" evidence="1">
    <location>
        <begin position="89"/>
        <end position="115"/>
    </location>
</feature>
<dbReference type="Proteomes" id="UP000322873">
    <property type="component" value="Unassembled WGS sequence"/>
</dbReference>
<proteinExistence type="predicted"/>
<accession>A0A5M9JBK4</accession>
<reference evidence="2 3" key="1">
    <citation type="submission" date="2019-06" db="EMBL/GenBank/DDBJ databases">
        <title>Genome Sequence of the Brown Rot Fungal Pathogen Monilinia fructicola.</title>
        <authorList>
            <person name="De Miccolis Angelini R.M."/>
            <person name="Landi L."/>
            <person name="Abate D."/>
            <person name="Pollastro S."/>
            <person name="Romanazzi G."/>
            <person name="Faretra F."/>
        </authorList>
    </citation>
    <scope>NUCLEOTIDE SEQUENCE [LARGE SCALE GENOMIC DNA]</scope>
    <source>
        <strain evidence="2 3">Mfrc123</strain>
    </source>
</reference>
<comment type="caution">
    <text evidence="2">The sequence shown here is derived from an EMBL/GenBank/DDBJ whole genome shotgun (WGS) entry which is preliminary data.</text>
</comment>
<keyword evidence="1" id="KW-1133">Transmembrane helix</keyword>
<evidence type="ECO:0000313" key="3">
    <source>
        <dbReference type="Proteomes" id="UP000322873"/>
    </source>
</evidence>
<keyword evidence="1" id="KW-0472">Membrane</keyword>
<evidence type="ECO:0000313" key="2">
    <source>
        <dbReference type="EMBL" id="KAA8566988.1"/>
    </source>
</evidence>
<dbReference type="EMBL" id="VICG01000011">
    <property type="protein sequence ID" value="KAA8566988.1"/>
    <property type="molecule type" value="Genomic_DNA"/>
</dbReference>